<accession>A0AAD2BUR3</accession>
<reference evidence="1" key="1">
    <citation type="submission" date="2023-07" db="EMBL/GenBank/DDBJ databases">
        <authorList>
            <person name="Peeters C."/>
        </authorList>
    </citation>
    <scope>NUCLEOTIDE SEQUENCE</scope>
    <source>
        <strain evidence="1">R-77560</strain>
    </source>
</reference>
<comment type="caution">
    <text evidence="1">The sequence shown here is derived from an EMBL/GenBank/DDBJ whole genome shotgun (WGS) entry which is preliminary data.</text>
</comment>
<dbReference type="Proteomes" id="UP001189756">
    <property type="component" value="Unassembled WGS sequence"/>
</dbReference>
<gene>
    <name evidence="1" type="ORF">R77560_01105</name>
</gene>
<sequence>MSRQSRGEPNSAWLYQASFLAFSNAMTKDAFNFGNNDGSVFFCLCLVNCVTTHESADRHK</sequence>
<evidence type="ECO:0000313" key="2">
    <source>
        <dbReference type="Proteomes" id="UP001189756"/>
    </source>
</evidence>
<dbReference type="EMBL" id="CATZAZ010000002">
    <property type="protein sequence ID" value="CAJ0784019.1"/>
    <property type="molecule type" value="Genomic_DNA"/>
</dbReference>
<evidence type="ECO:0000313" key="1">
    <source>
        <dbReference type="EMBL" id="CAJ0784019.1"/>
    </source>
</evidence>
<name>A0AAD2BUR3_9RALS</name>
<dbReference type="AlphaFoldDB" id="A0AAD2BUR3"/>
<organism evidence="1 2">
    <name type="scientific">Ralstonia thomasii</name>
    <dbReference type="NCBI Taxonomy" id="3058596"/>
    <lineage>
        <taxon>Bacteria</taxon>
        <taxon>Pseudomonadati</taxon>
        <taxon>Pseudomonadota</taxon>
        <taxon>Betaproteobacteria</taxon>
        <taxon>Burkholderiales</taxon>
        <taxon>Burkholderiaceae</taxon>
        <taxon>Ralstonia</taxon>
    </lineage>
</organism>
<protein>
    <submittedName>
        <fullName evidence="1">Uncharacterized protein</fullName>
    </submittedName>
</protein>
<proteinExistence type="predicted"/>